<feature type="region of interest" description="Disordered" evidence="1">
    <location>
        <begin position="86"/>
        <end position="112"/>
    </location>
</feature>
<feature type="region of interest" description="Disordered" evidence="1">
    <location>
        <begin position="191"/>
        <end position="214"/>
    </location>
</feature>
<dbReference type="AlphaFoldDB" id="A0A0D2C4J3"/>
<dbReference type="HOGENOM" id="CLU_662221_0_0_1"/>
<feature type="region of interest" description="Disordered" evidence="1">
    <location>
        <begin position="1"/>
        <end position="74"/>
    </location>
</feature>
<dbReference type="VEuPathDB" id="FungiDB:PV07_08577"/>
<evidence type="ECO:0000313" key="2">
    <source>
        <dbReference type="EMBL" id="KIW25400.1"/>
    </source>
</evidence>
<dbReference type="EMBL" id="KN847044">
    <property type="protein sequence ID" value="KIW25400.1"/>
    <property type="molecule type" value="Genomic_DNA"/>
</dbReference>
<dbReference type="RefSeq" id="XP_016245616.1">
    <property type="nucleotide sequence ID" value="XM_016395760.1"/>
</dbReference>
<feature type="compositionally biased region" description="Basic and acidic residues" evidence="1">
    <location>
        <begin position="18"/>
        <end position="30"/>
    </location>
</feature>
<dbReference type="GeneID" id="27347771"/>
<sequence length="415" mass="44864">MATSSASKLALTQPLKDVQGEEPNKKRELEITAADDQQDKTKRVDRKPERKKQVHWDLAPMPPSSAYSSAQSGHVYSDLPQKAVDLPRSLEPHPDLNHYDQPHSGRRGSSSSWGYDTAFSHATPTSNFPSTLLQHCGHAAPTWEPPSLPVTSMPWLTSSLPQLPPGNMAHSDPTIPACAGPEWRHPLKLAPMLSKGPENPQALDSNGDRSIEPNGAEPLAEEAVQGESSPVVVNIKFGAPAPGMPNVMTTVLPTNHDSGNSIPPQRSYATDNMITQVSATDRPANASPATVIDIAFNSHLADQAAAYGYAPHSPTDPEGGYTPPNSVVDSSPPTMPPPAVAPTFYDQAVKQEPAHGYPPAPEGYVRVEETARQPEAAAWPAPPPPEHFYSQPIMQAPHPYAWQYGQHYVLWSTNY</sequence>
<proteinExistence type="predicted"/>
<evidence type="ECO:0000313" key="3">
    <source>
        <dbReference type="Proteomes" id="UP000054466"/>
    </source>
</evidence>
<feature type="region of interest" description="Disordered" evidence="1">
    <location>
        <begin position="308"/>
        <end position="336"/>
    </location>
</feature>
<protein>
    <submittedName>
        <fullName evidence="2">Uncharacterized protein</fullName>
    </submittedName>
</protein>
<evidence type="ECO:0000256" key="1">
    <source>
        <dbReference type="SAM" id="MobiDB-lite"/>
    </source>
</evidence>
<dbReference type="Proteomes" id="UP000054466">
    <property type="component" value="Unassembled WGS sequence"/>
</dbReference>
<accession>A0A0D2C4J3</accession>
<dbReference type="OrthoDB" id="10615038at2759"/>
<feature type="compositionally biased region" description="Basic and acidic residues" evidence="1">
    <location>
        <begin position="37"/>
        <end position="48"/>
    </location>
</feature>
<gene>
    <name evidence="2" type="ORF">PV07_08577</name>
</gene>
<feature type="compositionally biased region" description="Basic and acidic residues" evidence="1">
    <location>
        <begin position="88"/>
        <end position="103"/>
    </location>
</feature>
<organism evidence="2 3">
    <name type="scientific">Cladophialophora immunda</name>
    <dbReference type="NCBI Taxonomy" id="569365"/>
    <lineage>
        <taxon>Eukaryota</taxon>
        <taxon>Fungi</taxon>
        <taxon>Dikarya</taxon>
        <taxon>Ascomycota</taxon>
        <taxon>Pezizomycotina</taxon>
        <taxon>Eurotiomycetes</taxon>
        <taxon>Chaetothyriomycetidae</taxon>
        <taxon>Chaetothyriales</taxon>
        <taxon>Herpotrichiellaceae</taxon>
        <taxon>Cladophialophora</taxon>
    </lineage>
</organism>
<name>A0A0D2C4J3_9EURO</name>
<keyword evidence="3" id="KW-1185">Reference proteome</keyword>
<reference evidence="2 3" key="1">
    <citation type="submission" date="2015-01" db="EMBL/GenBank/DDBJ databases">
        <title>The Genome Sequence of Cladophialophora immunda CBS83496.</title>
        <authorList>
            <consortium name="The Broad Institute Genomics Platform"/>
            <person name="Cuomo C."/>
            <person name="de Hoog S."/>
            <person name="Gorbushina A."/>
            <person name="Stielow B."/>
            <person name="Teixiera M."/>
            <person name="Abouelleil A."/>
            <person name="Chapman S.B."/>
            <person name="Priest M."/>
            <person name="Young S.K."/>
            <person name="Wortman J."/>
            <person name="Nusbaum C."/>
            <person name="Birren B."/>
        </authorList>
    </citation>
    <scope>NUCLEOTIDE SEQUENCE [LARGE SCALE GENOMIC DNA]</scope>
    <source>
        <strain evidence="2 3">CBS 83496</strain>
    </source>
</reference>